<dbReference type="Proteomes" id="UP000177625">
    <property type="component" value="Unassembled WGS sequence"/>
</dbReference>
<dbReference type="EMBL" id="FJVC01000214">
    <property type="protein sequence ID" value="CZT45604.1"/>
    <property type="molecule type" value="Genomic_DNA"/>
</dbReference>
<dbReference type="AlphaFoldDB" id="A0A1E1M953"/>
<evidence type="ECO:0000313" key="3">
    <source>
        <dbReference type="Proteomes" id="UP000177625"/>
    </source>
</evidence>
<name>A0A1E1M953_RHYSE</name>
<feature type="compositionally biased region" description="Low complexity" evidence="1">
    <location>
        <begin position="101"/>
        <end position="116"/>
    </location>
</feature>
<evidence type="ECO:0000256" key="1">
    <source>
        <dbReference type="SAM" id="MobiDB-lite"/>
    </source>
</evidence>
<sequence>MFQRSLRCEAMASQALPYDLKRTDFPSLRNSDCFFASQEGHYDLSRSGKGLASTTDFPDTSSLSKRCTLQVLEKFIFFPNLSFEIRNLVFEACVFPRNRSPYSLSQSSSTSTPSPTKLRKRDTNAPSTSNNSCTIYPSTFNPALDTFLCFARTADPQVQIEKGRSPKPASCFRHESLSEIPHSLRSHIRRIVIMDRIHYLAGITFVETTALMSEERKKYLMHQFLSKQFGALEQVLVVGSIDAPNQYATRPQVEQLSQIPYTEGSWDLVQEVKKENPGWKGPDVFLGKITLG</sequence>
<protein>
    <submittedName>
        <fullName evidence="2">Uncharacterized protein</fullName>
    </submittedName>
</protein>
<reference evidence="3" key="1">
    <citation type="submission" date="2016-03" db="EMBL/GenBank/DDBJ databases">
        <authorList>
            <person name="Guldener U."/>
        </authorList>
    </citation>
    <scope>NUCLEOTIDE SEQUENCE [LARGE SCALE GENOMIC DNA]</scope>
</reference>
<accession>A0A1E1M953</accession>
<proteinExistence type="predicted"/>
<organism evidence="2 3">
    <name type="scientific">Rhynchosporium secalis</name>
    <name type="common">Barley scald fungus</name>
    <dbReference type="NCBI Taxonomy" id="38038"/>
    <lineage>
        <taxon>Eukaryota</taxon>
        <taxon>Fungi</taxon>
        <taxon>Dikarya</taxon>
        <taxon>Ascomycota</taxon>
        <taxon>Pezizomycotina</taxon>
        <taxon>Leotiomycetes</taxon>
        <taxon>Helotiales</taxon>
        <taxon>Ploettnerulaceae</taxon>
        <taxon>Rhynchosporium</taxon>
    </lineage>
</organism>
<keyword evidence="3" id="KW-1185">Reference proteome</keyword>
<gene>
    <name evidence="2" type="ORF">RSE6_05927</name>
</gene>
<feature type="region of interest" description="Disordered" evidence="1">
    <location>
        <begin position="101"/>
        <end position="131"/>
    </location>
</feature>
<evidence type="ECO:0000313" key="2">
    <source>
        <dbReference type="EMBL" id="CZT45604.1"/>
    </source>
</evidence>